<evidence type="ECO:0000313" key="3">
    <source>
        <dbReference type="Proteomes" id="UP000593565"/>
    </source>
</evidence>
<sequence>MQARIGQRTNHGRNPNTNDHALGMGARHHAFCPQRVHNGNVAFHAECRHVQHGGETHCLKQEGFEVAAALPQQEGVVTPQFVQLQWHAKDEHQQVGNSQAEQVEVSGCAHDWVACDHSTGERVPHCPDTEDQQI</sequence>
<evidence type="ECO:0000313" key="2">
    <source>
        <dbReference type="EMBL" id="KAF4083060.1"/>
    </source>
</evidence>
<dbReference type="Proteomes" id="UP000593565">
    <property type="component" value="Unassembled WGS sequence"/>
</dbReference>
<evidence type="ECO:0000256" key="1">
    <source>
        <dbReference type="SAM" id="MobiDB-lite"/>
    </source>
</evidence>
<gene>
    <name evidence="2" type="ORF">AMELA_G00135830</name>
</gene>
<keyword evidence="3" id="KW-1185">Reference proteome</keyword>
<dbReference type="AlphaFoldDB" id="A0A7J6AK50"/>
<protein>
    <submittedName>
        <fullName evidence="2">Uncharacterized protein</fullName>
    </submittedName>
</protein>
<name>A0A7J6AK50_AMEME</name>
<organism evidence="2 3">
    <name type="scientific">Ameiurus melas</name>
    <name type="common">Black bullhead</name>
    <name type="synonym">Silurus melas</name>
    <dbReference type="NCBI Taxonomy" id="219545"/>
    <lineage>
        <taxon>Eukaryota</taxon>
        <taxon>Metazoa</taxon>
        <taxon>Chordata</taxon>
        <taxon>Craniata</taxon>
        <taxon>Vertebrata</taxon>
        <taxon>Euteleostomi</taxon>
        <taxon>Actinopterygii</taxon>
        <taxon>Neopterygii</taxon>
        <taxon>Teleostei</taxon>
        <taxon>Ostariophysi</taxon>
        <taxon>Siluriformes</taxon>
        <taxon>Ictaluridae</taxon>
        <taxon>Ameiurus</taxon>
    </lineage>
</organism>
<reference evidence="2 3" key="1">
    <citation type="submission" date="2020-02" db="EMBL/GenBank/DDBJ databases">
        <title>A chromosome-scale genome assembly of the black bullhead catfish (Ameiurus melas).</title>
        <authorList>
            <person name="Wen M."/>
            <person name="Zham M."/>
            <person name="Cabau C."/>
            <person name="Klopp C."/>
            <person name="Donnadieu C."/>
            <person name="Roques C."/>
            <person name="Bouchez O."/>
            <person name="Lampietro C."/>
            <person name="Jouanno E."/>
            <person name="Herpin A."/>
            <person name="Louis A."/>
            <person name="Berthelot C."/>
            <person name="Parey E."/>
            <person name="Roest-Crollius H."/>
            <person name="Braasch I."/>
            <person name="Postlethwait J."/>
            <person name="Robinson-Rechavi M."/>
            <person name="Echchiki A."/>
            <person name="Begum T."/>
            <person name="Montfort J."/>
            <person name="Schartl M."/>
            <person name="Bobe J."/>
            <person name="Guiguen Y."/>
        </authorList>
    </citation>
    <scope>NUCLEOTIDE SEQUENCE [LARGE SCALE GENOMIC DNA]</scope>
    <source>
        <strain evidence="2">M_S1</strain>
        <tissue evidence="2">Blood</tissue>
    </source>
</reference>
<feature type="region of interest" description="Disordered" evidence="1">
    <location>
        <begin position="1"/>
        <end position="22"/>
    </location>
</feature>
<dbReference type="EMBL" id="JAAGNN010000011">
    <property type="protein sequence ID" value="KAF4083060.1"/>
    <property type="molecule type" value="Genomic_DNA"/>
</dbReference>
<feature type="compositionally biased region" description="Polar residues" evidence="1">
    <location>
        <begin position="7"/>
        <end position="19"/>
    </location>
</feature>
<comment type="caution">
    <text evidence="2">The sequence shown here is derived from an EMBL/GenBank/DDBJ whole genome shotgun (WGS) entry which is preliminary data.</text>
</comment>
<accession>A0A7J6AK50</accession>
<proteinExistence type="predicted"/>